<keyword evidence="6 14" id="KW-0812">Transmembrane</keyword>
<evidence type="ECO:0000313" key="17">
    <source>
        <dbReference type="Proteomes" id="UP000799429"/>
    </source>
</evidence>
<feature type="signal peptide" evidence="15">
    <location>
        <begin position="1"/>
        <end position="22"/>
    </location>
</feature>
<comment type="subcellular location">
    <subcellularLocation>
        <location evidence="3">Endoplasmic reticulum membrane</location>
    </subcellularLocation>
    <subcellularLocation>
        <location evidence="2">Nucleus membrane</location>
    </subcellularLocation>
</comment>
<keyword evidence="9 14" id="KW-1133">Transmembrane helix</keyword>
<evidence type="ECO:0000256" key="8">
    <source>
        <dbReference type="ARBA" id="ARBA00022824"/>
    </source>
</evidence>
<dbReference type="PANTHER" id="PTHR28012">
    <property type="entry name" value="NUCLEAR FUSION PROTEIN KAR5"/>
    <property type="match status" value="1"/>
</dbReference>
<comment type="caution">
    <text evidence="16">The sequence shown here is derived from an EMBL/GenBank/DDBJ whole genome shotgun (WGS) entry which is preliminary data.</text>
</comment>
<evidence type="ECO:0000256" key="15">
    <source>
        <dbReference type="SAM" id="SignalP"/>
    </source>
</evidence>
<keyword evidence="12" id="KW-0539">Nucleus</keyword>
<comment type="function">
    <text evidence="1">Required for nuclear membrane fusion during karyogamy.</text>
</comment>
<evidence type="ECO:0000256" key="5">
    <source>
        <dbReference type="ARBA" id="ARBA00022459"/>
    </source>
</evidence>
<dbReference type="GO" id="GO:0000742">
    <property type="term" value="P:karyogamy involved in conjugation with cellular fusion"/>
    <property type="evidence" value="ECO:0007669"/>
    <property type="project" value="InterPro"/>
</dbReference>
<evidence type="ECO:0008006" key="18">
    <source>
        <dbReference type="Google" id="ProtNLM"/>
    </source>
</evidence>
<organism evidence="16 17">
    <name type="scientific">Patellaria atrata CBS 101060</name>
    <dbReference type="NCBI Taxonomy" id="1346257"/>
    <lineage>
        <taxon>Eukaryota</taxon>
        <taxon>Fungi</taxon>
        <taxon>Dikarya</taxon>
        <taxon>Ascomycota</taxon>
        <taxon>Pezizomycotina</taxon>
        <taxon>Dothideomycetes</taxon>
        <taxon>Dothideomycetes incertae sedis</taxon>
        <taxon>Patellariales</taxon>
        <taxon>Patellariaceae</taxon>
        <taxon>Patellaria</taxon>
    </lineage>
</organism>
<evidence type="ECO:0000256" key="13">
    <source>
        <dbReference type="SAM" id="Coils"/>
    </source>
</evidence>
<keyword evidence="10 14" id="KW-0472">Membrane</keyword>
<keyword evidence="5" id="KW-0415">Karyogamy</keyword>
<evidence type="ECO:0000256" key="4">
    <source>
        <dbReference type="ARBA" id="ARBA00010473"/>
    </source>
</evidence>
<evidence type="ECO:0000256" key="1">
    <source>
        <dbReference type="ARBA" id="ARBA00003389"/>
    </source>
</evidence>
<gene>
    <name evidence="16" type="ORF">M501DRAFT_1059074</name>
</gene>
<sequence>MDLKFSLTLIFCIAIYALGALASEHQLDNDIRSILQARMDKDPTGTAKAISILTYLDSTSPSCGRLAGQDLVKDCQSLKVSKLPGRRQPEAQLDRVRSVFAVRNAVCELKNANADISKECITFIPESPGQPRSGFTGWFTGSKTEEHPDEEYLEFPPYGEADLGKCLKQLGTQPQSWTSYSNNLQNAVVVCQASRHEVEQRENVAVFRRLFSTIPDLNSAFERIIKDLHQRNKEQEQFATLVQKWEKRSMDALELYRQQSGSTVERLTEEIQNGIASLMQGAQQVSSVLQDALKNARRVGGEVNAMRDNSLGSLQDLAQAGTEQATRHIQELNVSRNIAKDVIKSIELVNVLVANNLTFLLGDMNVELLQSHNLASKNHELQRNMAEQMETLEQALNSLHSSAVKLQAAVQETTTAFRRLFRFAGAVSVIFEYVFPVTLLLSSFFFRGVVGKLVLIAAGMGFLLTVDTTNYVKYAFNAAQESKYFPLVGGLTFLAALFGIVSGSIALGRQFFVAGTKSGDDELPESEKV</sequence>
<dbReference type="Proteomes" id="UP000799429">
    <property type="component" value="Unassembled WGS sequence"/>
</dbReference>
<keyword evidence="7 15" id="KW-0732">Signal</keyword>
<evidence type="ECO:0000256" key="6">
    <source>
        <dbReference type="ARBA" id="ARBA00022692"/>
    </source>
</evidence>
<evidence type="ECO:0000256" key="10">
    <source>
        <dbReference type="ARBA" id="ARBA00023136"/>
    </source>
</evidence>
<dbReference type="OrthoDB" id="5311848at2759"/>
<dbReference type="GO" id="GO:0048288">
    <property type="term" value="P:nuclear membrane fusion involved in karyogamy"/>
    <property type="evidence" value="ECO:0007669"/>
    <property type="project" value="InterPro"/>
</dbReference>
<proteinExistence type="inferred from homology"/>
<dbReference type="InterPro" id="IPR007292">
    <property type="entry name" value="Nuclear_fusion_Kar5"/>
</dbReference>
<evidence type="ECO:0000256" key="3">
    <source>
        <dbReference type="ARBA" id="ARBA00004586"/>
    </source>
</evidence>
<keyword evidence="13" id="KW-0175">Coiled coil</keyword>
<protein>
    <recommendedName>
        <fullName evidence="18">Karyogamy protein 5</fullName>
    </recommendedName>
</protein>
<dbReference type="GO" id="GO:0005789">
    <property type="term" value="C:endoplasmic reticulum membrane"/>
    <property type="evidence" value="ECO:0007669"/>
    <property type="project" value="UniProtKB-SubCell"/>
</dbReference>
<evidence type="ECO:0000313" key="16">
    <source>
        <dbReference type="EMBL" id="KAF2837596.1"/>
    </source>
</evidence>
<feature type="transmembrane region" description="Helical" evidence="14">
    <location>
        <begin position="420"/>
        <end position="441"/>
    </location>
</feature>
<keyword evidence="8" id="KW-0256">Endoplasmic reticulum</keyword>
<feature type="transmembrane region" description="Helical" evidence="14">
    <location>
        <begin position="453"/>
        <end position="472"/>
    </location>
</feature>
<dbReference type="EMBL" id="MU006099">
    <property type="protein sequence ID" value="KAF2837596.1"/>
    <property type="molecule type" value="Genomic_DNA"/>
</dbReference>
<reference evidence="16" key="1">
    <citation type="journal article" date="2020" name="Stud. Mycol.">
        <title>101 Dothideomycetes genomes: a test case for predicting lifestyles and emergence of pathogens.</title>
        <authorList>
            <person name="Haridas S."/>
            <person name="Albert R."/>
            <person name="Binder M."/>
            <person name="Bloem J."/>
            <person name="Labutti K."/>
            <person name="Salamov A."/>
            <person name="Andreopoulos B."/>
            <person name="Baker S."/>
            <person name="Barry K."/>
            <person name="Bills G."/>
            <person name="Bluhm B."/>
            <person name="Cannon C."/>
            <person name="Castanera R."/>
            <person name="Culley D."/>
            <person name="Daum C."/>
            <person name="Ezra D."/>
            <person name="Gonzalez J."/>
            <person name="Henrissat B."/>
            <person name="Kuo A."/>
            <person name="Liang C."/>
            <person name="Lipzen A."/>
            <person name="Lutzoni F."/>
            <person name="Magnuson J."/>
            <person name="Mondo S."/>
            <person name="Nolan M."/>
            <person name="Ohm R."/>
            <person name="Pangilinan J."/>
            <person name="Park H.-J."/>
            <person name="Ramirez L."/>
            <person name="Alfaro M."/>
            <person name="Sun H."/>
            <person name="Tritt A."/>
            <person name="Yoshinaga Y."/>
            <person name="Zwiers L.-H."/>
            <person name="Turgeon B."/>
            <person name="Goodwin S."/>
            <person name="Spatafora J."/>
            <person name="Crous P."/>
            <person name="Grigoriev I."/>
        </authorList>
    </citation>
    <scope>NUCLEOTIDE SEQUENCE</scope>
    <source>
        <strain evidence="16">CBS 101060</strain>
    </source>
</reference>
<dbReference type="PANTHER" id="PTHR28012:SF1">
    <property type="entry name" value="NUCLEAR FUSION PROTEIN KAR5"/>
    <property type="match status" value="1"/>
</dbReference>
<dbReference type="GO" id="GO:0031965">
    <property type="term" value="C:nuclear membrane"/>
    <property type="evidence" value="ECO:0007669"/>
    <property type="project" value="UniProtKB-SubCell"/>
</dbReference>
<feature type="transmembrane region" description="Helical" evidence="14">
    <location>
        <begin position="484"/>
        <end position="507"/>
    </location>
</feature>
<evidence type="ECO:0000256" key="2">
    <source>
        <dbReference type="ARBA" id="ARBA00004126"/>
    </source>
</evidence>
<evidence type="ECO:0000256" key="9">
    <source>
        <dbReference type="ARBA" id="ARBA00022989"/>
    </source>
</evidence>
<keyword evidence="11" id="KW-0325">Glycoprotein</keyword>
<evidence type="ECO:0000256" key="14">
    <source>
        <dbReference type="SAM" id="Phobius"/>
    </source>
</evidence>
<accession>A0A9P4VLI8</accession>
<name>A0A9P4VLI8_9PEZI</name>
<evidence type="ECO:0000256" key="12">
    <source>
        <dbReference type="ARBA" id="ARBA00023242"/>
    </source>
</evidence>
<feature type="coiled-coil region" evidence="13">
    <location>
        <begin position="378"/>
        <end position="409"/>
    </location>
</feature>
<evidence type="ECO:0000256" key="11">
    <source>
        <dbReference type="ARBA" id="ARBA00023180"/>
    </source>
</evidence>
<evidence type="ECO:0000256" key="7">
    <source>
        <dbReference type="ARBA" id="ARBA00022729"/>
    </source>
</evidence>
<feature type="chain" id="PRO_5040145676" description="Karyogamy protein 5" evidence="15">
    <location>
        <begin position="23"/>
        <end position="529"/>
    </location>
</feature>
<dbReference type="AlphaFoldDB" id="A0A9P4VLI8"/>
<comment type="similarity">
    <text evidence="4">Belongs to the KAR5 family.</text>
</comment>
<keyword evidence="17" id="KW-1185">Reference proteome</keyword>